<keyword evidence="1" id="KW-0472">Membrane</keyword>
<sequence length="64" mass="7208">MIRRKKQAIKGQHLPAPALTPTGLRLLLLYGALPIIAGLAVLDGLLYLIFRFGFDRCYGVWCFF</sequence>
<dbReference type="EMBL" id="CP002156">
    <property type="protein sequence ID" value="ADM10040.1"/>
    <property type="molecule type" value="Genomic_DNA"/>
</dbReference>
<evidence type="ECO:0000313" key="2">
    <source>
        <dbReference type="EMBL" id="ADM10040.1"/>
    </source>
</evidence>
<reference evidence="2 3" key="2">
    <citation type="journal article" date="2011" name="J. Bacteriol.">
        <title>Complete genome sequence of strain HTCC2503T of Parvularcula bermudensis, the type species of the order "Parvularculales" in the class Alphaproteobacteria.</title>
        <authorList>
            <person name="Oh H.M."/>
            <person name="Kang I."/>
            <person name="Vergin K.L."/>
            <person name="Kang D."/>
            <person name="Rhee K.H."/>
            <person name="Giovannoni S.J."/>
            <person name="Cho J.C."/>
        </authorList>
    </citation>
    <scope>NUCLEOTIDE SEQUENCE [LARGE SCALE GENOMIC DNA]</scope>
    <source>
        <strain evidence="3">ATCC BAA-594 / HTCC2503 / KCTC 12087</strain>
    </source>
</reference>
<dbReference type="KEGG" id="pbr:PB2503_09939"/>
<keyword evidence="1" id="KW-0812">Transmembrane</keyword>
<reference evidence="3" key="1">
    <citation type="submission" date="2010-08" db="EMBL/GenBank/DDBJ databases">
        <title>Genome sequence of Parvularcula bermudensis HTCC2503.</title>
        <authorList>
            <person name="Kang D.-M."/>
            <person name="Oh H.-M."/>
            <person name="Cho J.-C."/>
        </authorList>
    </citation>
    <scope>NUCLEOTIDE SEQUENCE [LARGE SCALE GENOMIC DNA]</scope>
    <source>
        <strain evidence="3">ATCC BAA-594 / HTCC2503 / KCTC 12087</strain>
    </source>
</reference>
<evidence type="ECO:0000256" key="1">
    <source>
        <dbReference type="SAM" id="Phobius"/>
    </source>
</evidence>
<dbReference type="AlphaFoldDB" id="E0TEF4"/>
<keyword evidence="3" id="KW-1185">Reference proteome</keyword>
<dbReference type="HOGENOM" id="CLU_2863740_0_0_5"/>
<evidence type="ECO:0000313" key="3">
    <source>
        <dbReference type="Proteomes" id="UP000001302"/>
    </source>
</evidence>
<keyword evidence="1" id="KW-1133">Transmembrane helix</keyword>
<feature type="transmembrane region" description="Helical" evidence="1">
    <location>
        <begin position="27"/>
        <end position="50"/>
    </location>
</feature>
<dbReference type="Proteomes" id="UP000001302">
    <property type="component" value="Chromosome"/>
</dbReference>
<dbReference type="RefSeq" id="WP_013301014.1">
    <property type="nucleotide sequence ID" value="NC_014414.1"/>
</dbReference>
<proteinExistence type="predicted"/>
<gene>
    <name evidence="2" type="ordered locus">PB2503_09939</name>
</gene>
<dbReference type="STRING" id="314260.PB2503_09939"/>
<name>E0TEF4_PARBH</name>
<organism evidence="2 3">
    <name type="scientific">Parvularcula bermudensis (strain ATCC BAA-594 / HTCC2503 / KCTC 12087)</name>
    <dbReference type="NCBI Taxonomy" id="314260"/>
    <lineage>
        <taxon>Bacteria</taxon>
        <taxon>Pseudomonadati</taxon>
        <taxon>Pseudomonadota</taxon>
        <taxon>Alphaproteobacteria</taxon>
        <taxon>Parvularculales</taxon>
        <taxon>Parvularculaceae</taxon>
        <taxon>Parvularcula</taxon>
    </lineage>
</organism>
<protein>
    <submittedName>
        <fullName evidence="2">Uncharacterized protein</fullName>
    </submittedName>
</protein>
<accession>E0TEF4</accession>